<dbReference type="Gene3D" id="2.40.160.210">
    <property type="entry name" value="Acyl-CoA thioesterase, double hotdog domain"/>
    <property type="match status" value="1"/>
</dbReference>
<feature type="domain" description="Acyl-CoA thioesterase-like C-terminal" evidence="4">
    <location>
        <begin position="212"/>
        <end position="342"/>
    </location>
</feature>
<evidence type="ECO:0000313" key="5">
    <source>
        <dbReference type="EMBL" id="KAK8876826.1"/>
    </source>
</evidence>
<feature type="domain" description="Acyl-CoA thioesterase-like N-terminal HotDog" evidence="3">
    <location>
        <begin position="50"/>
        <end position="130"/>
    </location>
</feature>
<dbReference type="InterPro" id="IPR042171">
    <property type="entry name" value="Acyl-CoA_hotdog"/>
</dbReference>
<name>A0ABR2JG12_9PEZI</name>
<comment type="caution">
    <text evidence="5">The sequence shown here is derived from an EMBL/GenBank/DDBJ whole genome shotgun (WGS) entry which is preliminary data.</text>
</comment>
<evidence type="ECO:0000256" key="2">
    <source>
        <dbReference type="ARBA" id="ARBA00022801"/>
    </source>
</evidence>
<gene>
    <name evidence="5" type="ORF">PGQ11_001772</name>
</gene>
<dbReference type="PANTHER" id="PTHR11066">
    <property type="entry name" value="ACYL-COA THIOESTERASE"/>
    <property type="match status" value="1"/>
</dbReference>
<keyword evidence="2" id="KW-0378">Hydrolase</keyword>
<dbReference type="SUPFAM" id="SSF54637">
    <property type="entry name" value="Thioesterase/thiol ester dehydrase-isomerase"/>
    <property type="match status" value="2"/>
</dbReference>
<dbReference type="InterPro" id="IPR029069">
    <property type="entry name" value="HotDog_dom_sf"/>
</dbReference>
<dbReference type="CDD" id="cd03445">
    <property type="entry name" value="Thioesterase_II_repeat2"/>
    <property type="match status" value="1"/>
</dbReference>
<evidence type="ECO:0000259" key="4">
    <source>
        <dbReference type="Pfam" id="PF20789"/>
    </source>
</evidence>
<dbReference type="InterPro" id="IPR003703">
    <property type="entry name" value="Acyl_CoA_thio"/>
</dbReference>
<dbReference type="CDD" id="cd03444">
    <property type="entry name" value="Thioesterase_II_repeat1"/>
    <property type="match status" value="1"/>
</dbReference>
<dbReference type="PANTHER" id="PTHR11066:SF34">
    <property type="entry name" value="ACYL-COENZYME A THIOESTERASE 8"/>
    <property type="match status" value="1"/>
</dbReference>
<dbReference type="Pfam" id="PF20789">
    <property type="entry name" value="4HBT_3C"/>
    <property type="match status" value="1"/>
</dbReference>
<evidence type="ECO:0000259" key="3">
    <source>
        <dbReference type="Pfam" id="PF13622"/>
    </source>
</evidence>
<dbReference type="Pfam" id="PF13622">
    <property type="entry name" value="4HBT_3"/>
    <property type="match status" value="1"/>
</dbReference>
<proteinExistence type="inferred from homology"/>
<accession>A0ABR2JG12</accession>
<dbReference type="InterPro" id="IPR049449">
    <property type="entry name" value="TesB_ACOT8-like_N"/>
</dbReference>
<evidence type="ECO:0000313" key="6">
    <source>
        <dbReference type="Proteomes" id="UP001390339"/>
    </source>
</evidence>
<organism evidence="5 6">
    <name type="scientific">Apiospora arundinis</name>
    <dbReference type="NCBI Taxonomy" id="335852"/>
    <lineage>
        <taxon>Eukaryota</taxon>
        <taxon>Fungi</taxon>
        <taxon>Dikarya</taxon>
        <taxon>Ascomycota</taxon>
        <taxon>Pezizomycotina</taxon>
        <taxon>Sordariomycetes</taxon>
        <taxon>Xylariomycetidae</taxon>
        <taxon>Amphisphaeriales</taxon>
        <taxon>Apiosporaceae</taxon>
        <taxon>Apiospora</taxon>
    </lineage>
</organism>
<dbReference type="Proteomes" id="UP001390339">
    <property type="component" value="Unassembled WGS sequence"/>
</dbReference>
<protein>
    <submittedName>
        <fullName evidence="5">Thioesterase/thiol ester dehydrase-isomerase</fullName>
    </submittedName>
</protein>
<dbReference type="EMBL" id="JAPCWZ010000002">
    <property type="protein sequence ID" value="KAK8876826.1"/>
    <property type="molecule type" value="Genomic_DNA"/>
</dbReference>
<keyword evidence="6" id="KW-1185">Reference proteome</keyword>
<dbReference type="InterPro" id="IPR049450">
    <property type="entry name" value="ACOT8-like_C"/>
</dbReference>
<evidence type="ECO:0000256" key="1">
    <source>
        <dbReference type="ARBA" id="ARBA00006538"/>
    </source>
</evidence>
<comment type="similarity">
    <text evidence="1">Belongs to the C/M/P thioester hydrolase family.</text>
</comment>
<sequence length="357" mass="39287">MSKSNVNSTLHQPPPIDSSCAPIEHTLSLTPFLPIRVVTEDHDCFTNTYPSWLPPQGRSLWGGILIGAAISAAQQTVGTNFFIHHMSCTFRAAPDAAKPLYYRVARTSDRRSGATREVKVEQSGVVFFSAECGFSLVAEDASAAVTHQASPPLRLKGQVVEAPPTPKVADGNEKAFTEQIVLPGFLTWKGANTTKEDVDPFIWRNYPPVPEPTWTSSPSDSNVLYSWVRSRGNMSDSRANHLAVLGCLSDAWVLLQLPEMMKTPSATLGGGLKNGDTNNSIPFMTTLNHTIWFHNPQNVRLDDWLLVRKSSSWVGQGRCLVEQQFWDRQGALVATCVQEGAVMRKQPRVEKSGQSKI</sequence>
<reference evidence="5 6" key="1">
    <citation type="journal article" date="2024" name="IMA Fungus">
        <title>Apiospora arundinis, a panoply of carbohydrate-active enzymes and secondary metabolites.</title>
        <authorList>
            <person name="Sorensen T."/>
            <person name="Petersen C."/>
            <person name="Muurmann A.T."/>
            <person name="Christiansen J.V."/>
            <person name="Brundto M.L."/>
            <person name="Overgaard C.K."/>
            <person name="Boysen A.T."/>
            <person name="Wollenberg R.D."/>
            <person name="Larsen T.O."/>
            <person name="Sorensen J.L."/>
            <person name="Nielsen K.L."/>
            <person name="Sondergaard T.E."/>
        </authorList>
    </citation>
    <scope>NUCLEOTIDE SEQUENCE [LARGE SCALE GENOMIC DNA]</scope>
    <source>
        <strain evidence="5 6">AAU 773</strain>
    </source>
</reference>